<accession>A0ABS2YVR6</accession>
<evidence type="ECO:0000256" key="15">
    <source>
        <dbReference type="ARBA" id="ARBA00023204"/>
    </source>
</evidence>
<dbReference type="InterPro" id="IPR010614">
    <property type="entry name" value="RAD3-like_helicase_DEAD"/>
</dbReference>
<evidence type="ECO:0000256" key="20">
    <source>
        <dbReference type="SAM" id="Coils"/>
    </source>
</evidence>
<dbReference type="PANTHER" id="PTHR11472:SF1">
    <property type="entry name" value="GENERAL TRANSCRIPTION AND DNA REPAIR FACTOR IIH HELICASE SUBUNIT XPD"/>
    <property type="match status" value="1"/>
</dbReference>
<evidence type="ECO:0000256" key="10">
    <source>
        <dbReference type="ARBA" id="ARBA00022840"/>
    </source>
</evidence>
<evidence type="ECO:0000256" key="2">
    <source>
        <dbReference type="ARBA" id="ARBA00004123"/>
    </source>
</evidence>
<keyword evidence="17" id="KW-0539">Nucleus</keyword>
<dbReference type="CDD" id="cd18788">
    <property type="entry name" value="SF2_C_XPD"/>
    <property type="match status" value="1"/>
</dbReference>
<feature type="non-terminal residue" evidence="22">
    <location>
        <position position="815"/>
    </location>
</feature>
<dbReference type="InterPro" id="IPR006555">
    <property type="entry name" value="ATP-dep_Helicase_C"/>
</dbReference>
<dbReference type="NCBIfam" id="TIGR00604">
    <property type="entry name" value="rad3"/>
    <property type="match status" value="1"/>
</dbReference>
<dbReference type="InterPro" id="IPR019347">
    <property type="entry name" value="Axonemal_dynein_light_chain"/>
</dbReference>
<gene>
    <name evidence="22" type="primary">Ercc2</name>
    <name evidence="22" type="ORF">GTO92_0015993</name>
</gene>
<evidence type="ECO:0000256" key="12">
    <source>
        <dbReference type="ARBA" id="ARBA00023014"/>
    </source>
</evidence>
<evidence type="ECO:0000313" key="23">
    <source>
        <dbReference type="Proteomes" id="UP001166052"/>
    </source>
</evidence>
<keyword evidence="5" id="KW-0479">Metal-binding</keyword>
<evidence type="ECO:0000256" key="16">
    <source>
        <dbReference type="ARBA" id="ARBA00023235"/>
    </source>
</evidence>
<dbReference type="InterPro" id="IPR002464">
    <property type="entry name" value="DNA/RNA_helicase_DEAH_CS"/>
</dbReference>
<dbReference type="InterPro" id="IPR027417">
    <property type="entry name" value="P-loop_NTPase"/>
</dbReference>
<comment type="similarity">
    <text evidence="3">Belongs to the helicase family. RAD3/XPD subfamily.</text>
</comment>
<keyword evidence="4" id="KW-0004">4Fe-4S</keyword>
<evidence type="ECO:0000256" key="3">
    <source>
        <dbReference type="ARBA" id="ARBA00009146"/>
    </source>
</evidence>
<keyword evidence="10" id="KW-0067">ATP-binding</keyword>
<reference evidence="22" key="1">
    <citation type="journal article" date="2021" name="Cell">
        <title>Tracing the genetic footprints of vertebrate landing in non-teleost ray-finned fishes.</title>
        <authorList>
            <person name="Bi X."/>
            <person name="Wang K."/>
            <person name="Yang L."/>
            <person name="Pan H."/>
            <person name="Jiang H."/>
            <person name="Wei Q."/>
            <person name="Fang M."/>
            <person name="Yu H."/>
            <person name="Zhu C."/>
            <person name="Cai Y."/>
            <person name="He Y."/>
            <person name="Gan X."/>
            <person name="Zeng H."/>
            <person name="Yu D."/>
            <person name="Zhu Y."/>
            <person name="Jiang H."/>
            <person name="Qiu Q."/>
            <person name="Yang H."/>
            <person name="Zhang Y.E."/>
            <person name="Wang W."/>
            <person name="Zhu M."/>
            <person name="He S."/>
            <person name="Zhang G."/>
        </authorList>
    </citation>
    <scope>NUCLEOTIDE SEQUENCE</scope>
    <source>
        <strain evidence="22">Bchr_001</strain>
    </source>
</reference>
<keyword evidence="14" id="KW-0238">DNA-binding</keyword>
<dbReference type="InterPro" id="IPR045028">
    <property type="entry name" value="DinG/Rad3-like"/>
</dbReference>
<dbReference type="Pfam" id="PF10211">
    <property type="entry name" value="Ax_dynein_light"/>
    <property type="match status" value="1"/>
</dbReference>
<evidence type="ECO:0000256" key="11">
    <source>
        <dbReference type="ARBA" id="ARBA00023004"/>
    </source>
</evidence>
<dbReference type="PRINTS" id="PR00852">
    <property type="entry name" value="XRODRMPGMNTD"/>
</dbReference>
<dbReference type="SMART" id="SM00488">
    <property type="entry name" value="DEXDc2"/>
    <property type="match status" value="1"/>
</dbReference>
<dbReference type="InterPro" id="IPR014013">
    <property type="entry name" value="Helic_SF1/SF2_ATP-bd_DinG/Rad3"/>
</dbReference>
<comment type="caution">
    <text evidence="22">The sequence shown here is derived from an EMBL/GenBank/DDBJ whole genome shotgun (WGS) entry which is preliminary data.</text>
</comment>
<dbReference type="EC" id="5.6.2.3" evidence="18"/>
<feature type="coiled-coil region" evidence="20">
    <location>
        <begin position="734"/>
        <end position="811"/>
    </location>
</feature>
<evidence type="ECO:0000256" key="17">
    <source>
        <dbReference type="ARBA" id="ARBA00023242"/>
    </source>
</evidence>
<dbReference type="SMART" id="SM00491">
    <property type="entry name" value="HELICc2"/>
    <property type="match status" value="1"/>
</dbReference>
<keyword evidence="6" id="KW-0547">Nucleotide-binding</keyword>
<comment type="subcellular location">
    <subcellularLocation>
        <location evidence="2">Nucleus</location>
    </subcellularLocation>
</comment>
<evidence type="ECO:0000259" key="21">
    <source>
        <dbReference type="PROSITE" id="PS51193"/>
    </source>
</evidence>
<keyword evidence="12" id="KW-0411">Iron-sulfur</keyword>
<keyword evidence="23" id="KW-1185">Reference proteome</keyword>
<dbReference type="Gene3D" id="1.10.275.40">
    <property type="match status" value="1"/>
</dbReference>
<dbReference type="InterPro" id="IPR006554">
    <property type="entry name" value="Helicase-like_DEXD_c2"/>
</dbReference>
<evidence type="ECO:0000256" key="18">
    <source>
        <dbReference type="ARBA" id="ARBA00044969"/>
    </source>
</evidence>
<evidence type="ECO:0000256" key="4">
    <source>
        <dbReference type="ARBA" id="ARBA00022485"/>
    </source>
</evidence>
<keyword evidence="8" id="KW-0378">Hydrolase</keyword>
<keyword evidence="11" id="KW-0408">Iron</keyword>
<dbReference type="EMBL" id="JAAWVN010007445">
    <property type="protein sequence ID" value="MBN3290284.1"/>
    <property type="molecule type" value="Genomic_DNA"/>
</dbReference>
<keyword evidence="15" id="KW-0234">DNA repair</keyword>
<evidence type="ECO:0000313" key="22">
    <source>
        <dbReference type="EMBL" id="MBN3290284.1"/>
    </source>
</evidence>
<evidence type="ECO:0000256" key="5">
    <source>
        <dbReference type="ARBA" id="ARBA00022723"/>
    </source>
</evidence>
<keyword evidence="16" id="KW-0413">Isomerase</keyword>
<sequence length="815" mass="93326">MLELKRTLDAKGHGVLEMPSGTGKTISLLSLIVAYQKEFEALGRQVPLTAGIFNLDDLKAFGRQKGWCPYFLARYSILHANIVIYSYHYLLDPKIADLVSKELAKKSVIVFDEAHNIDNVCIDSMSVNITRRTLDRTQSNIETLQSTIQKIKETDAAKLREEYSQLVQGLKEANVARETDVYLSNPVLPDEILQEAVPGSIRTAEHFVGFLKRLLEYLKSRLRIQHVVQESPPQFLKDIYEKVCIDRKPLRFCSERLRSLLRTLEIADIADFSAVTLISNFATLVSTYSKGFTIIIEPFEDKTPTIANPVLHFSCMDSSIAIKPVFERFQSVVITSGTLSPLDIYPKILDFHPVTMASFTMTLARTCLCPLIVGRGNDQVAISSKFETREDIAVIRNYGNLLSEMSAIVPDGIVAFFTSYQYMENIVASWYEQGILENIQRNKLIFIETQDAAETSMALEKYQEACENGRGAILLSVARGKVSEGIDFGKQGTARLEYLRDQFQIRENDFLTFDAMRHAAQCVGRVIRGKTDYGLMIFADKRYSRSDKRGKLPRWIQEHISDGSLNLTIDETVQLSKHFLREMAQPFRKSQRFRGNFQLPPITGPVPPPPSTVAYNGRNESEVLDDIFPPREWTENNKLWVQHVSTAPCNRMDVVNLQEQLDLLLFQRGARELGLCSVRRELFSQCFDELLRQVTITCVERGMLMMRVQDEIEMTIAAYQTLYESGTIYGLRKALQAEQDRIDLETKIVDLETENRDLERQVAEQKEICKVIEKREEDRRKLEERKRNVEIEALKRSNQQIKDKLESILVQKRMM</sequence>
<proteinExistence type="inferred from homology"/>
<dbReference type="InterPro" id="IPR010643">
    <property type="entry name" value="HBB"/>
</dbReference>
<feature type="non-terminal residue" evidence="22">
    <location>
        <position position="1"/>
    </location>
</feature>
<name>A0ABS2YVR6_POLSE</name>
<evidence type="ECO:0000256" key="8">
    <source>
        <dbReference type="ARBA" id="ARBA00022801"/>
    </source>
</evidence>
<dbReference type="Proteomes" id="UP001166052">
    <property type="component" value="Unassembled WGS sequence"/>
</dbReference>
<dbReference type="Pfam" id="PF06777">
    <property type="entry name" value="HBB"/>
    <property type="match status" value="1"/>
</dbReference>
<dbReference type="Pfam" id="PF06733">
    <property type="entry name" value="DEAD_2"/>
    <property type="match status" value="1"/>
</dbReference>
<feature type="domain" description="Helicase ATP-binding" evidence="21">
    <location>
        <begin position="1"/>
        <end position="163"/>
    </location>
</feature>
<protein>
    <recommendedName>
        <fullName evidence="18">DNA 5'-3' helicase</fullName>
        <ecNumber evidence="18">5.6.2.3</ecNumber>
    </recommendedName>
</protein>
<dbReference type="PANTHER" id="PTHR11472">
    <property type="entry name" value="DNA REPAIR DEAD HELICASE RAD3/XP-D SUBFAMILY MEMBER"/>
    <property type="match status" value="1"/>
</dbReference>
<dbReference type="InterPro" id="IPR013020">
    <property type="entry name" value="Rad3/Chl1-like"/>
</dbReference>
<evidence type="ECO:0000256" key="13">
    <source>
        <dbReference type="ARBA" id="ARBA00023054"/>
    </source>
</evidence>
<dbReference type="Gene3D" id="3.40.50.300">
    <property type="entry name" value="P-loop containing nucleotide triphosphate hydrolases"/>
    <property type="match status" value="4"/>
</dbReference>
<feature type="coiled-coil region" evidence="20">
    <location>
        <begin position="134"/>
        <end position="176"/>
    </location>
</feature>
<dbReference type="SUPFAM" id="SSF52540">
    <property type="entry name" value="P-loop containing nucleoside triphosphate hydrolases"/>
    <property type="match status" value="1"/>
</dbReference>
<evidence type="ECO:0000256" key="7">
    <source>
        <dbReference type="ARBA" id="ARBA00022763"/>
    </source>
</evidence>
<evidence type="ECO:0000256" key="9">
    <source>
        <dbReference type="ARBA" id="ARBA00022806"/>
    </source>
</evidence>
<dbReference type="InterPro" id="IPR001945">
    <property type="entry name" value="RAD3/XPD"/>
</dbReference>
<organism evidence="22 23">
    <name type="scientific">Polypterus senegalus</name>
    <name type="common">Senegal bichir</name>
    <dbReference type="NCBI Taxonomy" id="55291"/>
    <lineage>
        <taxon>Eukaryota</taxon>
        <taxon>Metazoa</taxon>
        <taxon>Chordata</taxon>
        <taxon>Craniata</taxon>
        <taxon>Vertebrata</taxon>
        <taxon>Euteleostomi</taxon>
        <taxon>Actinopterygii</taxon>
        <taxon>Polypteriformes</taxon>
        <taxon>Polypteridae</taxon>
        <taxon>Polypterus</taxon>
    </lineage>
</organism>
<dbReference type="PROSITE" id="PS51193">
    <property type="entry name" value="HELICASE_ATP_BIND_2"/>
    <property type="match status" value="1"/>
</dbReference>
<keyword evidence="9 22" id="KW-0347">Helicase</keyword>
<comment type="cofactor">
    <cofactor evidence="1">
        <name>[4Fe-4S] cluster</name>
        <dbReference type="ChEBI" id="CHEBI:49883"/>
    </cofactor>
</comment>
<evidence type="ECO:0000256" key="1">
    <source>
        <dbReference type="ARBA" id="ARBA00001966"/>
    </source>
</evidence>
<evidence type="ECO:0000256" key="6">
    <source>
        <dbReference type="ARBA" id="ARBA00022741"/>
    </source>
</evidence>
<comment type="catalytic activity">
    <reaction evidence="19">
        <text>ATP + H2O = ADP + phosphate + H(+)</text>
        <dbReference type="Rhea" id="RHEA:13065"/>
        <dbReference type="ChEBI" id="CHEBI:15377"/>
        <dbReference type="ChEBI" id="CHEBI:15378"/>
        <dbReference type="ChEBI" id="CHEBI:30616"/>
        <dbReference type="ChEBI" id="CHEBI:43474"/>
        <dbReference type="ChEBI" id="CHEBI:456216"/>
        <dbReference type="EC" id="5.6.2.3"/>
    </reaction>
</comment>
<dbReference type="PROSITE" id="PS00690">
    <property type="entry name" value="DEAH_ATP_HELICASE"/>
    <property type="match status" value="1"/>
</dbReference>
<evidence type="ECO:0000256" key="14">
    <source>
        <dbReference type="ARBA" id="ARBA00023125"/>
    </source>
</evidence>
<keyword evidence="13 20" id="KW-0175">Coiled coil</keyword>
<dbReference type="GO" id="GO:0004386">
    <property type="term" value="F:helicase activity"/>
    <property type="evidence" value="ECO:0007669"/>
    <property type="project" value="UniProtKB-KW"/>
</dbReference>
<dbReference type="Pfam" id="PF13307">
    <property type="entry name" value="Helicase_C_2"/>
    <property type="match status" value="2"/>
</dbReference>
<evidence type="ECO:0000256" key="19">
    <source>
        <dbReference type="ARBA" id="ARBA00048954"/>
    </source>
</evidence>
<keyword evidence="7" id="KW-0227">DNA damage</keyword>